<evidence type="ECO:0000256" key="4">
    <source>
        <dbReference type="RuleBase" id="RU362118"/>
    </source>
</evidence>
<dbReference type="PANTHER" id="PTHR43379">
    <property type="entry name" value="CYSTATHIONINE GAMMA-SYNTHASE"/>
    <property type="match status" value="1"/>
</dbReference>
<gene>
    <name evidence="6" type="ORF">H0E87_028172</name>
</gene>
<organism evidence="6 7">
    <name type="scientific">Populus deltoides</name>
    <name type="common">Eastern poplar</name>
    <name type="synonym">Eastern cottonwood</name>
    <dbReference type="NCBI Taxonomy" id="3696"/>
    <lineage>
        <taxon>Eukaryota</taxon>
        <taxon>Viridiplantae</taxon>
        <taxon>Streptophyta</taxon>
        <taxon>Embryophyta</taxon>
        <taxon>Tracheophyta</taxon>
        <taxon>Spermatophyta</taxon>
        <taxon>Magnoliopsida</taxon>
        <taxon>eudicotyledons</taxon>
        <taxon>Gunneridae</taxon>
        <taxon>Pentapetalae</taxon>
        <taxon>rosids</taxon>
        <taxon>fabids</taxon>
        <taxon>Malpighiales</taxon>
        <taxon>Salicaceae</taxon>
        <taxon>Saliceae</taxon>
        <taxon>Populus</taxon>
    </lineage>
</organism>
<name>A0A8T2WV77_POPDE</name>
<evidence type="ECO:0000256" key="3">
    <source>
        <dbReference type="ARBA" id="ARBA00022898"/>
    </source>
</evidence>
<dbReference type="PROSITE" id="PS00868">
    <property type="entry name" value="CYS_MET_METAB_PP"/>
    <property type="match status" value="1"/>
</dbReference>
<evidence type="ECO:0000313" key="7">
    <source>
        <dbReference type="Proteomes" id="UP000807159"/>
    </source>
</evidence>
<accession>A0A8T2WV77</accession>
<dbReference type="GO" id="GO:0019346">
    <property type="term" value="P:transsulfuration"/>
    <property type="evidence" value="ECO:0007669"/>
    <property type="project" value="InterPro"/>
</dbReference>
<dbReference type="InterPro" id="IPR015421">
    <property type="entry name" value="PyrdxlP-dep_Trfase_major"/>
</dbReference>
<evidence type="ECO:0000256" key="5">
    <source>
        <dbReference type="SAM" id="MobiDB-lite"/>
    </source>
</evidence>
<dbReference type="FunFam" id="3.40.640.10:FF:000046">
    <property type="entry name" value="Cystathionine gamma-lyase"/>
    <property type="match status" value="1"/>
</dbReference>
<dbReference type="EMBL" id="JACEGQ020000017">
    <property type="protein sequence ID" value="KAH8483657.1"/>
    <property type="molecule type" value="Genomic_DNA"/>
</dbReference>
<comment type="similarity">
    <text evidence="2 4">Belongs to the trans-sulfuration enzymes family.</text>
</comment>
<dbReference type="InterPro" id="IPR015424">
    <property type="entry name" value="PyrdxlP-dep_Trfase"/>
</dbReference>
<evidence type="ECO:0000313" key="6">
    <source>
        <dbReference type="EMBL" id="KAH8483657.1"/>
    </source>
</evidence>
<reference evidence="6" key="1">
    <citation type="journal article" date="2021" name="J. Hered.">
        <title>Genome Assembly of Salicaceae Populus deltoides (Eastern Cottonwood) I-69 Based on Nanopore Sequencing and Hi-C Technologies.</title>
        <authorList>
            <person name="Bai S."/>
            <person name="Wu H."/>
            <person name="Zhang J."/>
            <person name="Pan Z."/>
            <person name="Zhao W."/>
            <person name="Li Z."/>
            <person name="Tong C."/>
        </authorList>
    </citation>
    <scope>NUCLEOTIDE SEQUENCE</scope>
    <source>
        <tissue evidence="6">Leaf</tissue>
    </source>
</reference>
<proteinExistence type="inferred from homology"/>
<feature type="region of interest" description="Disordered" evidence="5">
    <location>
        <begin position="21"/>
        <end position="43"/>
    </location>
</feature>
<dbReference type="GO" id="GO:0009086">
    <property type="term" value="P:methionine biosynthetic process"/>
    <property type="evidence" value="ECO:0007669"/>
    <property type="project" value="InterPro"/>
</dbReference>
<evidence type="ECO:0000256" key="2">
    <source>
        <dbReference type="ARBA" id="ARBA00009077"/>
    </source>
</evidence>
<dbReference type="Proteomes" id="UP000807159">
    <property type="component" value="Chromosome 17"/>
</dbReference>
<dbReference type="PANTHER" id="PTHR43379:SF1">
    <property type="entry name" value="CYSTATHIONINE GAMMA-SYNTHASE 1, CHLOROPLASTIC-RELATED"/>
    <property type="match status" value="1"/>
</dbReference>
<comment type="caution">
    <text evidence="6">The sequence shown here is derived from an EMBL/GenBank/DDBJ whole genome shotgun (WGS) entry which is preliminary data.</text>
</comment>
<dbReference type="InterPro" id="IPR044639">
    <property type="entry name" value="CGS1/2"/>
</dbReference>
<dbReference type="InterPro" id="IPR054542">
    <property type="entry name" value="Cys_met_metab_PP"/>
</dbReference>
<dbReference type="Gene3D" id="3.40.640.10">
    <property type="entry name" value="Type I PLP-dependent aspartate aminotransferase-like (Major domain)"/>
    <property type="match status" value="1"/>
</dbReference>
<comment type="cofactor">
    <cofactor evidence="1 4">
        <name>pyridoxal 5'-phosphate</name>
        <dbReference type="ChEBI" id="CHEBI:597326"/>
    </cofactor>
</comment>
<dbReference type="SUPFAM" id="SSF53383">
    <property type="entry name" value="PLP-dependent transferases"/>
    <property type="match status" value="1"/>
</dbReference>
<dbReference type="InterPro" id="IPR000277">
    <property type="entry name" value="Cys/Met-Metab_PyrdxlP-dep_enz"/>
</dbReference>
<evidence type="ECO:0000256" key="1">
    <source>
        <dbReference type="ARBA" id="ARBA00001933"/>
    </source>
</evidence>
<dbReference type="Pfam" id="PF01053">
    <property type="entry name" value="Cys_Met_Meta_PP"/>
    <property type="match status" value="1"/>
</dbReference>
<keyword evidence="3 4" id="KW-0663">Pyridoxal phosphate</keyword>
<sequence length="437" mass="46112">MAVSSCPCPKLFVASSFECRSDSSSSADQPSQGRSNSARHGTTPFLSGAGMSSLILKFPPNFVRQLSTKARRNCSNIGVAQIVAASWSNNSAAGAPSAAAAAAAAAAASAIPAADPAATLAGNEVAGIDSSDNKNVSVVQLEDLSSDLEYKSFLSSDGSIAVHAGERLGRGIVTDAITTPVVNTSAYFFKKTQELIDFKEKRHASYEYGRYGNPTTQVLEDKISELEGAESTLILASGMCASTVLLLALVPAGGHLVTTTDCYRKTRIFMETFLPKMGITVTVIDPADVKALESALEINKVSLFFTESPTNPFLRCVDIELVSELCHRKGALVCIDGTFATPLNQKALALGADLILHSATKFIGGHNDVLGGCISGSTKVVSEIRNLHHVLGGTLNPNAAYLIIRGMKTLHLRVQQQNSTALRMAKILEAHPKVCIL</sequence>
<dbReference type="AlphaFoldDB" id="A0A8T2WV77"/>
<dbReference type="GO" id="GO:0030170">
    <property type="term" value="F:pyridoxal phosphate binding"/>
    <property type="evidence" value="ECO:0007669"/>
    <property type="project" value="InterPro"/>
</dbReference>
<dbReference type="GO" id="GO:0003962">
    <property type="term" value="F:cystathionine gamma-synthase activity"/>
    <property type="evidence" value="ECO:0007669"/>
    <property type="project" value="InterPro"/>
</dbReference>
<dbReference type="GO" id="GO:0009507">
    <property type="term" value="C:chloroplast"/>
    <property type="evidence" value="ECO:0007669"/>
    <property type="project" value="TreeGrafter"/>
</dbReference>
<keyword evidence="7" id="KW-1185">Reference proteome</keyword>
<feature type="compositionally biased region" description="Low complexity" evidence="5">
    <location>
        <begin position="21"/>
        <end position="35"/>
    </location>
</feature>
<protein>
    <submittedName>
        <fullName evidence="6">Uncharacterized protein</fullName>
    </submittedName>
</protein>